<organism evidence="7 8">
    <name type="scientific">Amylolactobacillus amylotrophicus DSM 20534</name>
    <dbReference type="NCBI Taxonomy" id="1423722"/>
    <lineage>
        <taxon>Bacteria</taxon>
        <taxon>Bacillati</taxon>
        <taxon>Bacillota</taxon>
        <taxon>Bacilli</taxon>
        <taxon>Lactobacillales</taxon>
        <taxon>Lactobacillaceae</taxon>
        <taxon>Amylolactobacillus</taxon>
    </lineage>
</organism>
<dbReference type="CDD" id="cd02440">
    <property type="entry name" value="AdoMet_MTases"/>
    <property type="match status" value="1"/>
</dbReference>
<evidence type="ECO:0000313" key="8">
    <source>
        <dbReference type="Proteomes" id="UP000050909"/>
    </source>
</evidence>
<evidence type="ECO:0000256" key="4">
    <source>
        <dbReference type="PROSITE-ProRule" id="PRU01024"/>
    </source>
</evidence>
<dbReference type="InterPro" id="IPR030391">
    <property type="entry name" value="MeTrfase_TrmA_CS"/>
</dbReference>
<dbReference type="PANTHER" id="PTHR11061:SF45">
    <property type="match status" value="1"/>
</dbReference>
<dbReference type="PROSITE" id="PS01231">
    <property type="entry name" value="TRMA_2"/>
    <property type="match status" value="1"/>
</dbReference>
<comment type="caution">
    <text evidence="7">The sequence shown here is derived from an EMBL/GenBank/DDBJ whole genome shotgun (WGS) entry which is preliminary data.</text>
</comment>
<reference evidence="7 8" key="1">
    <citation type="journal article" date="2015" name="Genome Announc.">
        <title>Expanding the biotechnology potential of lactobacilli through comparative genomics of 213 strains and associated genera.</title>
        <authorList>
            <person name="Sun Z."/>
            <person name="Harris H.M."/>
            <person name="McCann A."/>
            <person name="Guo C."/>
            <person name="Argimon S."/>
            <person name="Zhang W."/>
            <person name="Yang X."/>
            <person name="Jeffery I.B."/>
            <person name="Cooney J.C."/>
            <person name="Kagawa T.F."/>
            <person name="Liu W."/>
            <person name="Song Y."/>
            <person name="Salvetti E."/>
            <person name="Wrobel A."/>
            <person name="Rasinkangas P."/>
            <person name="Parkhill J."/>
            <person name="Rea M.C."/>
            <person name="O'Sullivan O."/>
            <person name="Ritari J."/>
            <person name="Douillard F.P."/>
            <person name="Paul Ross R."/>
            <person name="Yang R."/>
            <person name="Briner A.E."/>
            <person name="Felis G.E."/>
            <person name="de Vos W.M."/>
            <person name="Barrangou R."/>
            <person name="Klaenhammer T.R."/>
            <person name="Caufield P.W."/>
            <person name="Cui Y."/>
            <person name="Zhang H."/>
            <person name="O'Toole P.W."/>
        </authorList>
    </citation>
    <scope>NUCLEOTIDE SEQUENCE [LARGE SCALE GENOMIC DNA]</scope>
    <source>
        <strain evidence="7 8">DSM 20534</strain>
    </source>
</reference>
<gene>
    <name evidence="7" type="ORF">FC62_GL000544</name>
</gene>
<comment type="similarity">
    <text evidence="4">Belongs to the class I-like SAM-binding methyltransferase superfamily. RNA M5U methyltransferase family.</text>
</comment>
<evidence type="ECO:0000256" key="3">
    <source>
        <dbReference type="ARBA" id="ARBA00022691"/>
    </source>
</evidence>
<dbReference type="PATRIC" id="fig|1423722.3.peg.554"/>
<dbReference type="NCBIfam" id="TIGR00479">
    <property type="entry name" value="rumA"/>
    <property type="match status" value="1"/>
</dbReference>
<dbReference type="Pfam" id="PF01938">
    <property type="entry name" value="TRAM"/>
    <property type="match status" value="1"/>
</dbReference>
<dbReference type="EMBL" id="AZCV01000001">
    <property type="protein sequence ID" value="KRK38852.1"/>
    <property type="molecule type" value="Genomic_DNA"/>
</dbReference>
<evidence type="ECO:0000256" key="5">
    <source>
        <dbReference type="PROSITE-ProRule" id="PRU10015"/>
    </source>
</evidence>
<feature type="domain" description="TRAM" evidence="6">
    <location>
        <begin position="6"/>
        <end position="64"/>
    </location>
</feature>
<feature type="active site" description="Nucleophile" evidence="4">
    <location>
        <position position="414"/>
    </location>
</feature>
<feature type="active site" evidence="5">
    <location>
        <position position="414"/>
    </location>
</feature>
<protein>
    <submittedName>
        <fullName evidence="7">Rna methyltransferase family protein</fullName>
    </submittedName>
</protein>
<dbReference type="InterPro" id="IPR029063">
    <property type="entry name" value="SAM-dependent_MTases_sf"/>
</dbReference>
<dbReference type="SUPFAM" id="SSF50249">
    <property type="entry name" value="Nucleic acid-binding proteins"/>
    <property type="match status" value="1"/>
</dbReference>
<evidence type="ECO:0000256" key="1">
    <source>
        <dbReference type="ARBA" id="ARBA00022603"/>
    </source>
</evidence>
<dbReference type="RefSeq" id="WP_056945939.1">
    <property type="nucleotide sequence ID" value="NZ_AZCV01000001.1"/>
</dbReference>
<evidence type="ECO:0000313" key="7">
    <source>
        <dbReference type="EMBL" id="KRK38852.1"/>
    </source>
</evidence>
<dbReference type="Pfam" id="PF05958">
    <property type="entry name" value="tRNA_U5-meth_tr"/>
    <property type="match status" value="1"/>
</dbReference>
<dbReference type="Gene3D" id="2.40.50.140">
    <property type="entry name" value="Nucleic acid-binding proteins"/>
    <property type="match status" value="1"/>
</dbReference>
<feature type="binding site" evidence="4">
    <location>
        <position position="387"/>
    </location>
    <ligand>
        <name>S-adenosyl-L-methionine</name>
        <dbReference type="ChEBI" id="CHEBI:59789"/>
    </ligand>
</feature>
<keyword evidence="3 4" id="KW-0949">S-adenosyl-L-methionine</keyword>
<dbReference type="Gene3D" id="3.40.50.150">
    <property type="entry name" value="Vaccinia Virus protein VP39"/>
    <property type="match status" value="1"/>
</dbReference>
<feature type="binding site" evidence="4">
    <location>
        <position position="339"/>
    </location>
    <ligand>
        <name>S-adenosyl-L-methionine</name>
        <dbReference type="ChEBI" id="CHEBI:59789"/>
    </ligand>
</feature>
<dbReference type="GO" id="GO:0070041">
    <property type="term" value="F:rRNA (uridine-C5-)-methyltransferase activity"/>
    <property type="evidence" value="ECO:0007669"/>
    <property type="project" value="TreeGrafter"/>
</dbReference>
<accession>A0A0R1H4S0</accession>
<dbReference type="AlphaFoldDB" id="A0A0R1H4S0"/>
<dbReference type="SUPFAM" id="SSF53335">
    <property type="entry name" value="S-adenosyl-L-methionine-dependent methyltransferases"/>
    <property type="match status" value="1"/>
</dbReference>
<feature type="binding site" evidence="4">
    <location>
        <position position="318"/>
    </location>
    <ligand>
        <name>S-adenosyl-L-methionine</name>
        <dbReference type="ChEBI" id="CHEBI:59789"/>
    </ligand>
</feature>
<dbReference type="PROSITE" id="PS50926">
    <property type="entry name" value="TRAM"/>
    <property type="match status" value="1"/>
</dbReference>
<evidence type="ECO:0000259" key="6">
    <source>
        <dbReference type="PROSITE" id="PS50926"/>
    </source>
</evidence>
<evidence type="ECO:0000256" key="2">
    <source>
        <dbReference type="ARBA" id="ARBA00022679"/>
    </source>
</evidence>
<dbReference type="PROSITE" id="PS01230">
    <property type="entry name" value="TRMA_1"/>
    <property type="match status" value="1"/>
</dbReference>
<dbReference type="FunFam" id="3.40.50.150:FF:000009">
    <property type="entry name" value="23S rRNA (Uracil(1939)-C(5))-methyltransferase RlmD"/>
    <property type="match status" value="1"/>
</dbReference>
<dbReference type="Proteomes" id="UP000050909">
    <property type="component" value="Unassembled WGS sequence"/>
</dbReference>
<dbReference type="InterPro" id="IPR002792">
    <property type="entry name" value="TRAM_dom"/>
</dbReference>
<dbReference type="InterPro" id="IPR030390">
    <property type="entry name" value="MeTrfase_TrmA_AS"/>
</dbReference>
<dbReference type="GO" id="GO:0070475">
    <property type="term" value="P:rRNA base methylation"/>
    <property type="evidence" value="ECO:0007669"/>
    <property type="project" value="TreeGrafter"/>
</dbReference>
<keyword evidence="1 4" id="KW-0489">Methyltransferase</keyword>
<dbReference type="InterPro" id="IPR012340">
    <property type="entry name" value="NA-bd_OB-fold"/>
</dbReference>
<name>A0A0R1H4S0_9LACO</name>
<keyword evidence="2 4" id="KW-0808">Transferase</keyword>
<sequence>MKNYPQKFEKKELMITINRMGINGEGLGYYKKKIMFIPGALPGEVVIARIIKENPRYIEGALVRIKKASPDRVKFPAGVDPTVGGLELAHLDYAKQLKFKTDIIRESLEKFHPRNYTKYKIKNTIPAPAQWHYRAKASYQVERRGGKLKLGLYRPNSHDLIDLPKMPTQSPLTQTIIRQIGAIITDLDMPVFDIRTHPFGIKTVVVREAFATKEVQVTIITVGNKIPQLKQFAEAIMKIEHVKSVFHNVTEIENKKMWGYHTEKLLGQDKITEKLLDKEFKLSPEAFFQLNPEQTKNLYELALKNLDLTPDDTLIDAYSGVGTIGILAADRVKKVIGMETIPEAVEDAKQNVKLNNVKNADYLVGKAERILPELKEEGLNFDALIVDPPRTGLDRQLIKTILDVAPKTFVYISCNPSTLARDLVTLTDKYDVRLIQSIDMFPQTARVEAVVKLVLRDK</sequence>
<dbReference type="InterPro" id="IPR010280">
    <property type="entry name" value="U5_MeTrfase_fam"/>
</dbReference>
<dbReference type="PROSITE" id="PS51687">
    <property type="entry name" value="SAM_MT_RNA_M5U"/>
    <property type="match status" value="1"/>
</dbReference>
<proteinExistence type="inferred from homology"/>
<feature type="binding site" evidence="4">
    <location>
        <position position="289"/>
    </location>
    <ligand>
        <name>S-adenosyl-L-methionine</name>
        <dbReference type="ChEBI" id="CHEBI:59789"/>
    </ligand>
</feature>
<dbReference type="Gene3D" id="2.40.50.1070">
    <property type="match status" value="1"/>
</dbReference>
<keyword evidence="8" id="KW-1185">Reference proteome</keyword>
<dbReference type="PANTHER" id="PTHR11061">
    <property type="entry name" value="RNA M5U METHYLTRANSFERASE"/>
    <property type="match status" value="1"/>
</dbReference>